<protein>
    <recommendedName>
        <fullName evidence="5">Serine/threonine protein phosphatase 2A regulatory subunit</fullName>
    </recommendedName>
</protein>
<dbReference type="InterPro" id="IPR016024">
    <property type="entry name" value="ARM-type_fold"/>
</dbReference>
<evidence type="ECO:0000313" key="3">
    <source>
        <dbReference type="EnsemblMetazoa" id="GAUT016050-PA"/>
    </source>
</evidence>
<dbReference type="Pfam" id="PF01603">
    <property type="entry name" value="B56"/>
    <property type="match status" value="1"/>
</dbReference>
<dbReference type="STRING" id="7395.A0A1A9UUP3"/>
<dbReference type="VEuPathDB" id="VectorBase:GAUT016050"/>
<feature type="compositionally biased region" description="Low complexity" evidence="2">
    <location>
        <begin position="563"/>
        <end position="577"/>
    </location>
</feature>
<dbReference type="GO" id="GO:0019888">
    <property type="term" value="F:protein phosphatase regulator activity"/>
    <property type="evidence" value="ECO:0007669"/>
    <property type="project" value="InterPro"/>
</dbReference>
<dbReference type="Proteomes" id="UP000078200">
    <property type="component" value="Unassembled WGS sequence"/>
</dbReference>
<evidence type="ECO:0000256" key="1">
    <source>
        <dbReference type="ARBA" id="ARBA00009745"/>
    </source>
</evidence>
<dbReference type="SUPFAM" id="SSF48371">
    <property type="entry name" value="ARM repeat"/>
    <property type="match status" value="1"/>
</dbReference>
<evidence type="ECO:0000313" key="4">
    <source>
        <dbReference type="Proteomes" id="UP000078200"/>
    </source>
</evidence>
<feature type="region of interest" description="Disordered" evidence="2">
    <location>
        <begin position="544"/>
        <end position="622"/>
    </location>
</feature>
<feature type="compositionally biased region" description="Acidic residues" evidence="2">
    <location>
        <begin position="589"/>
        <end position="622"/>
    </location>
</feature>
<evidence type="ECO:0000256" key="2">
    <source>
        <dbReference type="SAM" id="MobiDB-lite"/>
    </source>
</evidence>
<evidence type="ECO:0008006" key="5">
    <source>
        <dbReference type="Google" id="ProtNLM"/>
    </source>
</evidence>
<dbReference type="PANTHER" id="PTHR10257:SF3">
    <property type="entry name" value="SERINE_THREONINE-PROTEIN PHOSPHATASE 2A 56 KDA REGULATORY SUBUNIT GAMMA ISOFORM"/>
    <property type="match status" value="1"/>
</dbReference>
<dbReference type="PANTHER" id="PTHR10257">
    <property type="entry name" value="SERINE/THREONINE PROTEIN PHOSPHATASE 2A PP2A REGULATORY SUBUNIT B"/>
    <property type="match status" value="1"/>
</dbReference>
<dbReference type="GO" id="GO:0000159">
    <property type="term" value="C:protein phosphatase type 2A complex"/>
    <property type="evidence" value="ECO:0007669"/>
    <property type="project" value="InterPro"/>
</dbReference>
<comment type="similarity">
    <text evidence="1">Belongs to the phosphatase 2A regulatory subunit B56 family.</text>
</comment>
<dbReference type="AlphaFoldDB" id="A0A1A9UUP3"/>
<dbReference type="InterPro" id="IPR011989">
    <property type="entry name" value="ARM-like"/>
</dbReference>
<sequence length="622" mass="73101">MMNLDETKSFDDVMDMIDLRIIEEHPIERRSPMKRKKNKLPAQRYGNGFSEDPHLRPQRPLNPIRSAFRERTLFARKLKQGRVLFNFMDPFADIGGKAIKTGVLSNLAVYLANAKGILTEGMFYEVLGMISANIFHPLPPHQRNEGERKDNVSVEEVCWEHLMLVYEVFYCFVHHSGFERAYAQVYMDEKFLMKLIRLFDTEIEPERYTLANVLSRIFKKCPKRRQFIKKTIIDTFLAHIYEGKEFNGISELLQIFQLVIMEFDTTLKYEYFELLMRVLLPLHINPLLCIYHINLSSCVILFIKKFSVLTENIIKQLLLFWPRTSTEKQVIFLEEIDTILQLIELREFQGIQKILFRHLGKCANSPHMLVSKHALRILRSARVRVLVEQSNVCILPIIVPALYQATKTHWNEFIVWLAMDVLKEYLQWVGYSFYQLTYQDHKELWKALHRAAANADNDEGRASPTTPPSFIQMNSALFEELLAEYTERQLERDIQESRTRFMSQYTTKGGPKLSLVPLDDTTSSSDSSVDTIFSEIANSSVVVQSQVQEDAEQNQSMEKEEQQQFQHDQQQEQQEQQQGEEEREKHQEEEQEDDEEEEYDEDDDDEEEEDEDGEEEDDDEDL</sequence>
<accession>A0A1A9UUP3</accession>
<organism evidence="3 4">
    <name type="scientific">Glossina austeni</name>
    <name type="common">Savannah tsetse fly</name>
    <dbReference type="NCBI Taxonomy" id="7395"/>
    <lineage>
        <taxon>Eukaryota</taxon>
        <taxon>Metazoa</taxon>
        <taxon>Ecdysozoa</taxon>
        <taxon>Arthropoda</taxon>
        <taxon>Hexapoda</taxon>
        <taxon>Insecta</taxon>
        <taxon>Pterygota</taxon>
        <taxon>Neoptera</taxon>
        <taxon>Endopterygota</taxon>
        <taxon>Diptera</taxon>
        <taxon>Brachycera</taxon>
        <taxon>Muscomorpha</taxon>
        <taxon>Hippoboscoidea</taxon>
        <taxon>Glossinidae</taxon>
        <taxon>Glossina</taxon>
    </lineage>
</organism>
<reference evidence="3" key="1">
    <citation type="submission" date="2020-05" db="UniProtKB">
        <authorList>
            <consortium name="EnsemblMetazoa"/>
        </authorList>
    </citation>
    <scope>IDENTIFICATION</scope>
    <source>
        <strain evidence="3">TTRI</strain>
    </source>
</reference>
<dbReference type="FunFam" id="1.25.10.10:FF:000331">
    <property type="entry name" value="Phosphoprotein phosphatase, putative"/>
    <property type="match status" value="1"/>
</dbReference>
<dbReference type="InterPro" id="IPR002554">
    <property type="entry name" value="PP2A_B56"/>
</dbReference>
<feature type="region of interest" description="Disordered" evidence="2">
    <location>
        <begin position="33"/>
        <end position="61"/>
    </location>
</feature>
<keyword evidence="4" id="KW-1185">Reference proteome</keyword>
<feature type="region of interest" description="Disordered" evidence="2">
    <location>
        <begin position="503"/>
        <end position="527"/>
    </location>
</feature>
<dbReference type="GO" id="GO:0007165">
    <property type="term" value="P:signal transduction"/>
    <property type="evidence" value="ECO:0007669"/>
    <property type="project" value="InterPro"/>
</dbReference>
<dbReference type="Gene3D" id="1.25.10.10">
    <property type="entry name" value="Leucine-rich Repeat Variant"/>
    <property type="match status" value="1"/>
</dbReference>
<name>A0A1A9UUP3_GLOAU</name>
<feature type="compositionally biased region" description="Low complexity" evidence="2">
    <location>
        <begin position="513"/>
        <end position="527"/>
    </location>
</feature>
<proteinExistence type="inferred from homology"/>
<dbReference type="EnsemblMetazoa" id="GAUT016050-RA">
    <property type="protein sequence ID" value="GAUT016050-PA"/>
    <property type="gene ID" value="GAUT016050"/>
</dbReference>